<dbReference type="SMART" id="SM00895">
    <property type="entry name" value="FCD"/>
    <property type="match status" value="1"/>
</dbReference>
<dbReference type="SUPFAM" id="SSF46785">
    <property type="entry name" value="Winged helix' DNA-binding domain"/>
    <property type="match status" value="1"/>
</dbReference>
<keyword evidence="1" id="KW-0805">Transcription regulation</keyword>
<dbReference type="Gene3D" id="1.20.120.530">
    <property type="entry name" value="GntR ligand-binding domain-like"/>
    <property type="match status" value="1"/>
</dbReference>
<evidence type="ECO:0000256" key="3">
    <source>
        <dbReference type="ARBA" id="ARBA00023163"/>
    </source>
</evidence>
<dbReference type="GeneID" id="91464874"/>
<evidence type="ECO:0000313" key="5">
    <source>
        <dbReference type="EMBL" id="QNT95583.1"/>
    </source>
</evidence>
<evidence type="ECO:0000259" key="4">
    <source>
        <dbReference type="PROSITE" id="PS50949"/>
    </source>
</evidence>
<keyword evidence="3" id="KW-0804">Transcription</keyword>
<dbReference type="InterPro" id="IPR036388">
    <property type="entry name" value="WH-like_DNA-bd_sf"/>
</dbReference>
<name>A0A7H1Q5K3_9ACTN</name>
<organism evidence="5 6">
    <name type="scientific">Streptomyces griseofuscus</name>
    <dbReference type="NCBI Taxonomy" id="146922"/>
    <lineage>
        <taxon>Bacteria</taxon>
        <taxon>Bacillati</taxon>
        <taxon>Actinomycetota</taxon>
        <taxon>Actinomycetes</taxon>
        <taxon>Kitasatosporales</taxon>
        <taxon>Streptomycetaceae</taxon>
        <taxon>Streptomyces</taxon>
    </lineage>
</organism>
<protein>
    <submittedName>
        <fullName evidence="5">GntR family transcriptional regulator</fullName>
    </submittedName>
</protein>
<dbReference type="SMART" id="SM00345">
    <property type="entry name" value="HTH_GNTR"/>
    <property type="match status" value="1"/>
</dbReference>
<dbReference type="Proteomes" id="UP000516422">
    <property type="component" value="Chromosome"/>
</dbReference>
<reference evidence="5 6" key="1">
    <citation type="submission" date="2020-04" db="EMBL/GenBank/DDBJ databases">
        <title>Characterization and engineering of Streptomyces griseofuscus DSM40191 as a potential heterologous host for expression of BGCs.</title>
        <authorList>
            <person name="Gren T."/>
            <person name="Whitford C.M."/>
            <person name="Mohite O.S."/>
            <person name="Joergensen T.S."/>
            <person name="Nielsen J.B."/>
            <person name="Lee S.Y."/>
            <person name="Weber T."/>
        </authorList>
    </citation>
    <scope>NUCLEOTIDE SEQUENCE [LARGE SCALE GENOMIC DNA]</scope>
    <source>
        <strain evidence="5 6">DSM 40191</strain>
    </source>
</reference>
<evidence type="ECO:0000256" key="2">
    <source>
        <dbReference type="ARBA" id="ARBA00023125"/>
    </source>
</evidence>
<dbReference type="KEGG" id="sgf:HEP81_05330"/>
<keyword evidence="2" id="KW-0238">DNA-binding</keyword>
<evidence type="ECO:0000256" key="1">
    <source>
        <dbReference type="ARBA" id="ARBA00023015"/>
    </source>
</evidence>
<dbReference type="SUPFAM" id="SSF48008">
    <property type="entry name" value="GntR ligand-binding domain-like"/>
    <property type="match status" value="1"/>
</dbReference>
<accession>A0A7H1Q5K3</accession>
<sequence length="228" mass="24652">MKRINAPRRTASLSAQLVDSLRSHIEAGGWPVGTRIPSEQSLIEELGVGRSTLREAIGALVHLGLLEPRAGDGTYVRSSSELQSVMVRRASSVERDKVLELRTVLEEYASGAAALRRDETQLRQLRELLADAEAAAAGADPSAAMNVDALFHRAVVRASGNDLLVEVYDYLGTALTSSLGGLTWDTAHAEDHARLHRRLVDAIEAQSADEARDAAAAIVRLTRDHETE</sequence>
<feature type="domain" description="HTH gntR-type" evidence="4">
    <location>
        <begin position="11"/>
        <end position="79"/>
    </location>
</feature>
<dbReference type="EMBL" id="CP051006">
    <property type="protein sequence ID" value="QNT95583.1"/>
    <property type="molecule type" value="Genomic_DNA"/>
</dbReference>
<evidence type="ECO:0000313" key="6">
    <source>
        <dbReference type="Proteomes" id="UP000516422"/>
    </source>
</evidence>
<dbReference type="RefSeq" id="WP_037655236.1">
    <property type="nucleotide sequence ID" value="NZ_CP051006.1"/>
</dbReference>
<dbReference type="GO" id="GO:0003677">
    <property type="term" value="F:DNA binding"/>
    <property type="evidence" value="ECO:0007669"/>
    <property type="project" value="UniProtKB-KW"/>
</dbReference>
<dbReference type="GO" id="GO:0003700">
    <property type="term" value="F:DNA-binding transcription factor activity"/>
    <property type="evidence" value="ECO:0007669"/>
    <property type="project" value="InterPro"/>
</dbReference>
<dbReference type="PROSITE" id="PS50949">
    <property type="entry name" value="HTH_GNTR"/>
    <property type="match status" value="1"/>
</dbReference>
<dbReference type="Pfam" id="PF00392">
    <property type="entry name" value="GntR"/>
    <property type="match status" value="1"/>
</dbReference>
<gene>
    <name evidence="5" type="ORF">HEP81_05330</name>
</gene>
<proteinExistence type="predicted"/>
<dbReference type="PANTHER" id="PTHR43537:SF47">
    <property type="entry name" value="REGULATORY PROTEIN GNTR HTH"/>
    <property type="match status" value="1"/>
</dbReference>
<dbReference type="AlphaFoldDB" id="A0A7H1Q5K3"/>
<dbReference type="InterPro" id="IPR008920">
    <property type="entry name" value="TF_FadR/GntR_C"/>
</dbReference>
<dbReference type="PANTHER" id="PTHR43537">
    <property type="entry name" value="TRANSCRIPTIONAL REGULATOR, GNTR FAMILY"/>
    <property type="match status" value="1"/>
</dbReference>
<dbReference type="CDD" id="cd07377">
    <property type="entry name" value="WHTH_GntR"/>
    <property type="match status" value="1"/>
</dbReference>
<dbReference type="InterPro" id="IPR011711">
    <property type="entry name" value="GntR_C"/>
</dbReference>
<dbReference type="Gene3D" id="1.10.10.10">
    <property type="entry name" value="Winged helix-like DNA-binding domain superfamily/Winged helix DNA-binding domain"/>
    <property type="match status" value="1"/>
</dbReference>
<dbReference type="InterPro" id="IPR000524">
    <property type="entry name" value="Tscrpt_reg_HTH_GntR"/>
</dbReference>
<dbReference type="InterPro" id="IPR036390">
    <property type="entry name" value="WH_DNA-bd_sf"/>
</dbReference>
<dbReference type="Pfam" id="PF07729">
    <property type="entry name" value="FCD"/>
    <property type="match status" value="1"/>
</dbReference>
<dbReference type="PRINTS" id="PR00035">
    <property type="entry name" value="HTHGNTR"/>
</dbReference>